<keyword evidence="2 5" id="KW-0812">Transmembrane</keyword>
<dbReference type="Proteomes" id="UP001549047">
    <property type="component" value="Unassembled WGS sequence"/>
</dbReference>
<name>A0ABV2J2I8_9HYPH</name>
<dbReference type="HAMAP" id="MF_01361">
    <property type="entry name" value="UPF0391"/>
    <property type="match status" value="1"/>
</dbReference>
<evidence type="ECO:0000313" key="7">
    <source>
        <dbReference type="Proteomes" id="UP001549047"/>
    </source>
</evidence>
<evidence type="ECO:0000256" key="1">
    <source>
        <dbReference type="ARBA" id="ARBA00022475"/>
    </source>
</evidence>
<dbReference type="Pfam" id="PF07043">
    <property type="entry name" value="DUF1328"/>
    <property type="match status" value="1"/>
</dbReference>
<dbReference type="EMBL" id="JBEPMB010000005">
    <property type="protein sequence ID" value="MET3614838.1"/>
    <property type="molecule type" value="Genomic_DNA"/>
</dbReference>
<dbReference type="NCBIfam" id="NF010226">
    <property type="entry name" value="PRK13682.1-1"/>
    <property type="match status" value="1"/>
</dbReference>
<dbReference type="InterPro" id="IPR009760">
    <property type="entry name" value="DUF1328"/>
</dbReference>
<evidence type="ECO:0000256" key="2">
    <source>
        <dbReference type="ARBA" id="ARBA00022692"/>
    </source>
</evidence>
<comment type="subcellular location">
    <subcellularLocation>
        <location evidence="5">Cell membrane</location>
        <topology evidence="5">Single-pass membrane protein</topology>
    </subcellularLocation>
</comment>
<comment type="similarity">
    <text evidence="5">Belongs to the UPF0391 family.</text>
</comment>
<evidence type="ECO:0000256" key="5">
    <source>
        <dbReference type="HAMAP-Rule" id="MF_01361"/>
    </source>
</evidence>
<feature type="transmembrane region" description="Helical" evidence="5">
    <location>
        <begin position="29"/>
        <end position="51"/>
    </location>
</feature>
<evidence type="ECO:0000256" key="3">
    <source>
        <dbReference type="ARBA" id="ARBA00022989"/>
    </source>
</evidence>
<accession>A0ABV2J2I8</accession>
<proteinExistence type="inferred from homology"/>
<keyword evidence="7" id="KW-1185">Reference proteome</keyword>
<organism evidence="6 7">
    <name type="scientific">Rhizobium aquaticum</name>
    <dbReference type="NCBI Taxonomy" id="1549636"/>
    <lineage>
        <taxon>Bacteria</taxon>
        <taxon>Pseudomonadati</taxon>
        <taxon>Pseudomonadota</taxon>
        <taxon>Alphaproteobacteria</taxon>
        <taxon>Hyphomicrobiales</taxon>
        <taxon>Rhizobiaceae</taxon>
        <taxon>Rhizobium/Agrobacterium group</taxon>
        <taxon>Rhizobium</taxon>
    </lineage>
</organism>
<keyword evidence="3 5" id="KW-1133">Transmembrane helix</keyword>
<dbReference type="RefSeq" id="WP_112629900.1">
    <property type="nucleotide sequence ID" value="NZ_JBEPMB010000005.1"/>
</dbReference>
<dbReference type="NCBIfam" id="NF010229">
    <property type="entry name" value="PRK13682.1-4"/>
    <property type="match status" value="1"/>
</dbReference>
<keyword evidence="4 5" id="KW-0472">Membrane</keyword>
<sequence length="55" mass="5767">MLYYALLFLVVAIIAGALGFGGIAGASVGIAKILFFVFLILFLASLVFGGFRRAP</sequence>
<protein>
    <recommendedName>
        <fullName evidence="5">UPF0391 membrane protein ABID16_003181</fullName>
    </recommendedName>
</protein>
<comment type="caution">
    <text evidence="6">The sequence shown here is derived from an EMBL/GenBank/DDBJ whole genome shotgun (WGS) entry which is preliminary data.</text>
</comment>
<evidence type="ECO:0000313" key="6">
    <source>
        <dbReference type="EMBL" id="MET3614838.1"/>
    </source>
</evidence>
<evidence type="ECO:0000256" key="4">
    <source>
        <dbReference type="ARBA" id="ARBA00023136"/>
    </source>
</evidence>
<dbReference type="PIRSF" id="PIRSF036466">
    <property type="entry name" value="UCP036466"/>
    <property type="match status" value="1"/>
</dbReference>
<keyword evidence="1 5" id="KW-1003">Cell membrane</keyword>
<dbReference type="NCBIfam" id="NF010228">
    <property type="entry name" value="PRK13682.1-3"/>
    <property type="match status" value="1"/>
</dbReference>
<reference evidence="6 7" key="1">
    <citation type="submission" date="2024-06" db="EMBL/GenBank/DDBJ databases">
        <title>Genomic Encyclopedia of Type Strains, Phase IV (KMG-IV): sequencing the most valuable type-strain genomes for metagenomic binning, comparative biology and taxonomic classification.</title>
        <authorList>
            <person name="Goeker M."/>
        </authorList>
    </citation>
    <scope>NUCLEOTIDE SEQUENCE [LARGE SCALE GENOMIC DNA]</scope>
    <source>
        <strain evidence="6 7">DSM 29780</strain>
    </source>
</reference>
<gene>
    <name evidence="6" type="ORF">ABID16_003181</name>
</gene>